<dbReference type="CDD" id="cd18008">
    <property type="entry name" value="DEXDc_SHPRH-like"/>
    <property type="match status" value="1"/>
</dbReference>
<dbReference type="SMART" id="SM00487">
    <property type="entry name" value="DEXDc"/>
    <property type="match status" value="1"/>
</dbReference>
<dbReference type="InterPro" id="IPR014001">
    <property type="entry name" value="Helicase_ATP-bd"/>
</dbReference>
<dbReference type="InterPro" id="IPR001650">
    <property type="entry name" value="Helicase_C-like"/>
</dbReference>
<dbReference type="InterPro" id="IPR050628">
    <property type="entry name" value="SNF2_RAD54_helicase_TF"/>
</dbReference>
<evidence type="ECO:0000256" key="4">
    <source>
        <dbReference type="SAM" id="Coils"/>
    </source>
</evidence>
<gene>
    <name evidence="8" type="ORF">CU098_001183</name>
</gene>
<feature type="region of interest" description="Disordered" evidence="5">
    <location>
        <begin position="131"/>
        <end position="174"/>
    </location>
</feature>
<feature type="region of interest" description="Disordered" evidence="5">
    <location>
        <begin position="197"/>
        <end position="240"/>
    </location>
</feature>
<dbReference type="EMBL" id="PJQM01002919">
    <property type="protein sequence ID" value="RCH91933.1"/>
    <property type="molecule type" value="Genomic_DNA"/>
</dbReference>
<dbReference type="OrthoDB" id="448448at2759"/>
<dbReference type="GO" id="GO:0006281">
    <property type="term" value="P:DNA repair"/>
    <property type="evidence" value="ECO:0007669"/>
    <property type="project" value="TreeGrafter"/>
</dbReference>
<feature type="compositionally biased region" description="Basic and acidic residues" evidence="5">
    <location>
        <begin position="137"/>
        <end position="154"/>
    </location>
</feature>
<evidence type="ECO:0000313" key="8">
    <source>
        <dbReference type="EMBL" id="RCH91933.1"/>
    </source>
</evidence>
<dbReference type="InterPro" id="IPR038718">
    <property type="entry name" value="SNF2-like_sf"/>
</dbReference>
<feature type="region of interest" description="Disordered" evidence="5">
    <location>
        <begin position="451"/>
        <end position="475"/>
    </location>
</feature>
<dbReference type="CDD" id="cd18793">
    <property type="entry name" value="SF2_C_SNF"/>
    <property type="match status" value="1"/>
</dbReference>
<evidence type="ECO:0000259" key="6">
    <source>
        <dbReference type="PROSITE" id="PS51192"/>
    </source>
</evidence>
<dbReference type="PANTHER" id="PTHR45626:SF14">
    <property type="entry name" value="ATP-DEPENDENT DNA HELICASE (EUROFUNG)"/>
    <property type="match status" value="1"/>
</dbReference>
<evidence type="ECO:0000256" key="5">
    <source>
        <dbReference type="SAM" id="MobiDB-lite"/>
    </source>
</evidence>
<organism evidence="8 9">
    <name type="scientific">Rhizopus stolonifer</name>
    <name type="common">Rhizopus nigricans</name>
    <dbReference type="NCBI Taxonomy" id="4846"/>
    <lineage>
        <taxon>Eukaryota</taxon>
        <taxon>Fungi</taxon>
        <taxon>Fungi incertae sedis</taxon>
        <taxon>Mucoromycota</taxon>
        <taxon>Mucoromycotina</taxon>
        <taxon>Mucoromycetes</taxon>
        <taxon>Mucorales</taxon>
        <taxon>Mucorineae</taxon>
        <taxon>Rhizopodaceae</taxon>
        <taxon>Rhizopus</taxon>
    </lineage>
</organism>
<reference evidence="8 9" key="1">
    <citation type="journal article" date="2018" name="G3 (Bethesda)">
        <title>Phylogenetic and Phylogenomic Definition of Rhizopus Species.</title>
        <authorList>
            <person name="Gryganskyi A.P."/>
            <person name="Golan J."/>
            <person name="Dolatabadi S."/>
            <person name="Mondo S."/>
            <person name="Robb S."/>
            <person name="Idnurm A."/>
            <person name="Muszewska A."/>
            <person name="Steczkiewicz K."/>
            <person name="Masonjones S."/>
            <person name="Liao H.L."/>
            <person name="Gajdeczka M.T."/>
            <person name="Anike F."/>
            <person name="Vuek A."/>
            <person name="Anishchenko I.M."/>
            <person name="Voigt K."/>
            <person name="de Hoog G.S."/>
            <person name="Smith M.E."/>
            <person name="Heitman J."/>
            <person name="Vilgalys R."/>
            <person name="Stajich J.E."/>
        </authorList>
    </citation>
    <scope>NUCLEOTIDE SEQUENCE [LARGE SCALE GENOMIC DNA]</scope>
    <source>
        <strain evidence="8 9">LSU 92-RS-03</strain>
    </source>
</reference>
<dbReference type="InterPro" id="IPR000330">
    <property type="entry name" value="SNF2_N"/>
</dbReference>
<feature type="domain" description="Helicase C-terminal" evidence="7">
    <location>
        <begin position="873"/>
        <end position="1039"/>
    </location>
</feature>
<accession>A0A367JPR2</accession>
<dbReference type="GO" id="GO:0008094">
    <property type="term" value="F:ATP-dependent activity, acting on DNA"/>
    <property type="evidence" value="ECO:0007669"/>
    <property type="project" value="TreeGrafter"/>
</dbReference>
<dbReference type="PROSITE" id="PS51192">
    <property type="entry name" value="HELICASE_ATP_BIND_1"/>
    <property type="match status" value="1"/>
</dbReference>
<dbReference type="PANTHER" id="PTHR45626">
    <property type="entry name" value="TRANSCRIPTION TERMINATION FACTOR 2-RELATED"/>
    <property type="match status" value="1"/>
</dbReference>
<keyword evidence="4" id="KW-0175">Coiled coil</keyword>
<feature type="domain" description="Helicase ATP-binding" evidence="6">
    <location>
        <begin position="506"/>
        <end position="686"/>
    </location>
</feature>
<evidence type="ECO:0000313" key="9">
    <source>
        <dbReference type="Proteomes" id="UP000253551"/>
    </source>
</evidence>
<keyword evidence="3" id="KW-0067">ATP-binding</keyword>
<dbReference type="Pfam" id="PF00176">
    <property type="entry name" value="SNF2-rel_dom"/>
    <property type="match status" value="1"/>
</dbReference>
<keyword evidence="2" id="KW-0378">Hydrolase</keyword>
<dbReference type="GO" id="GO:0016787">
    <property type="term" value="F:hydrolase activity"/>
    <property type="evidence" value="ECO:0007669"/>
    <property type="project" value="UniProtKB-KW"/>
</dbReference>
<dbReference type="GO" id="GO:0005634">
    <property type="term" value="C:nucleus"/>
    <property type="evidence" value="ECO:0007669"/>
    <property type="project" value="TreeGrafter"/>
</dbReference>
<dbReference type="GO" id="GO:0005524">
    <property type="term" value="F:ATP binding"/>
    <property type="evidence" value="ECO:0007669"/>
    <property type="project" value="UniProtKB-KW"/>
</dbReference>
<dbReference type="PROSITE" id="PS51194">
    <property type="entry name" value="HELICASE_CTER"/>
    <property type="match status" value="1"/>
</dbReference>
<sequence length="1044" mass="120969">EQENERAAEVFRQNLLKKQQDFQNFQKQQQLEKSKELLEKYNESQKAKEKDRLKVMQDMIQAQKQAKKVEIDEQVIEKRGLERDRAILETEKKETVYLHEKKKRLLKETEEKLDEMVQAANKKRQYVEDDAAIFDQEESKEKKVEELPKSRIEELPNNQIEDLSKQVEKEETQKGGKFQKQLELKYFTLHQKVREQKEAEQRAREQEKREQEEKKRKERERQEEEYRMKEQQERREQRERAEALANQQAAYKDFCIGVIKSEIVALRPLNMTKTDTYDPVDVAFEGRRNNNFSFTVVSRTNPPVPLGWVPFSDTRVLGPLVEHNMIWWDSIIPRSKVTSSRTPLYFIIYCKPQSVMPIAAYLRDQRLFLDVPPFVSERYQYYNPHLQAPVAINQYQHNSYRYQNNSGTEDYQRQTQRDIEQLLESIPSDTPVKKRKKRKRRAVVIVESGEDDGMIAEVPEDEDDEDEEEEEEEDGYIKGLTITLMPHQIRGVNWMLDREENAQSNGGILADHMSTNSLLKMGLGKTIQTMGLILSSLKPDEKAKTLIVTPLALIQQWADEIRSKTERGTLKVLVHHGQNRTKDVATFYKYDVVVTTYQVVAGDMPNDVEKQKKDEDAVVDERYGPLFQLKWHRVVLDEAQQIKNKTTRSSLSCSALLSNKRWCLTGTPIQNNVDELFSLLRFLRIQPLNNYAMFRKTISAPIQQGNPGLAMSRLKAVLMAIMLRRTKAVLMKKKNQNSFELPSREKNDILLDFSDYERKLYDLLKSKTKDSVQQLMIQGQSAYLNMLCLLLRLRQACDHPKLIMKSIEDKDVAEILTDANATNTITDRTSNTLSACGLCGSATKPGEGAFCSPCQSTFEGMSHDSSIFKSSTKIQKMLEILEETKENHSGQKTIIFSQFTSMLDLLDIPLKKNGFKYCRYDGSMTAVERERSLLALRYDPKCTVMLISLKCGSLGLNLTAANRVILMDIWWNPALEEQAIDRVHRIGQKLPVYVTRLMINHTVEEKIIELQEKKALLSKGALGDGSLVKNTKLSVNEIRSLFEM</sequence>
<feature type="compositionally biased region" description="Basic and acidic residues" evidence="5">
    <location>
        <begin position="162"/>
        <end position="174"/>
    </location>
</feature>
<dbReference type="Gene3D" id="3.40.50.10810">
    <property type="entry name" value="Tandem AAA-ATPase domain"/>
    <property type="match status" value="1"/>
</dbReference>
<dbReference type="InterPro" id="IPR027417">
    <property type="entry name" value="P-loop_NTPase"/>
</dbReference>
<evidence type="ECO:0000256" key="2">
    <source>
        <dbReference type="ARBA" id="ARBA00022801"/>
    </source>
</evidence>
<dbReference type="Proteomes" id="UP000253551">
    <property type="component" value="Unassembled WGS sequence"/>
</dbReference>
<evidence type="ECO:0000256" key="3">
    <source>
        <dbReference type="ARBA" id="ARBA00022840"/>
    </source>
</evidence>
<keyword evidence="1" id="KW-0547">Nucleotide-binding</keyword>
<feature type="coiled-coil region" evidence="4">
    <location>
        <begin position="24"/>
        <end position="126"/>
    </location>
</feature>
<proteinExistence type="predicted"/>
<dbReference type="Gene3D" id="3.40.50.300">
    <property type="entry name" value="P-loop containing nucleotide triphosphate hydrolases"/>
    <property type="match status" value="1"/>
</dbReference>
<feature type="non-terminal residue" evidence="8">
    <location>
        <position position="1"/>
    </location>
</feature>
<dbReference type="AlphaFoldDB" id="A0A367JPR2"/>
<keyword evidence="9" id="KW-1185">Reference proteome</keyword>
<protein>
    <submittedName>
        <fullName evidence="8">Uncharacterized protein</fullName>
    </submittedName>
</protein>
<evidence type="ECO:0000259" key="7">
    <source>
        <dbReference type="PROSITE" id="PS51194"/>
    </source>
</evidence>
<dbReference type="SMART" id="SM00490">
    <property type="entry name" value="HELICc"/>
    <property type="match status" value="1"/>
</dbReference>
<dbReference type="Pfam" id="PF00271">
    <property type="entry name" value="Helicase_C"/>
    <property type="match status" value="1"/>
</dbReference>
<dbReference type="SUPFAM" id="SSF52540">
    <property type="entry name" value="P-loop containing nucleoside triphosphate hydrolases"/>
    <property type="match status" value="2"/>
</dbReference>
<feature type="compositionally biased region" description="Acidic residues" evidence="5">
    <location>
        <begin position="451"/>
        <end position="474"/>
    </location>
</feature>
<comment type="caution">
    <text evidence="8">The sequence shown here is derived from an EMBL/GenBank/DDBJ whole genome shotgun (WGS) entry which is preliminary data.</text>
</comment>
<dbReference type="InterPro" id="IPR049730">
    <property type="entry name" value="SNF2/RAD54-like_C"/>
</dbReference>
<evidence type="ECO:0000256" key="1">
    <source>
        <dbReference type="ARBA" id="ARBA00022741"/>
    </source>
</evidence>
<dbReference type="STRING" id="4846.A0A367JPR2"/>
<name>A0A367JPR2_RHIST</name>